<keyword evidence="1" id="KW-0812">Transmembrane</keyword>
<feature type="signal peptide" evidence="2">
    <location>
        <begin position="1"/>
        <end position="26"/>
    </location>
</feature>
<dbReference type="PANTHER" id="PTHR39198:SF1">
    <property type="entry name" value="ALPHA-GALACTOSIDASE NEW3 DOMAIN-CONTAINING PROTEIN"/>
    <property type="match status" value="1"/>
</dbReference>
<feature type="domain" description="Alpha-galactosidase NEW3" evidence="3">
    <location>
        <begin position="266"/>
        <end position="340"/>
    </location>
</feature>
<reference evidence="4 5" key="1">
    <citation type="submission" date="2019-11" db="EMBL/GenBank/DDBJ databases">
        <authorList>
            <person name="Li J."/>
        </authorList>
    </citation>
    <scope>NUCLEOTIDE SEQUENCE [LARGE SCALE GENOMIC DNA]</scope>
    <source>
        <strain evidence="4 5">J4</strain>
    </source>
</reference>
<evidence type="ECO:0000259" key="3">
    <source>
        <dbReference type="Pfam" id="PF10633"/>
    </source>
</evidence>
<feature type="transmembrane region" description="Helical" evidence="1">
    <location>
        <begin position="359"/>
        <end position="380"/>
    </location>
</feature>
<evidence type="ECO:0000313" key="4">
    <source>
        <dbReference type="EMBL" id="MRG86924.1"/>
    </source>
</evidence>
<accession>A0A6G1X7I1</accession>
<dbReference type="AlphaFoldDB" id="A0A6G1X7I1"/>
<keyword evidence="2" id="KW-0732">Signal</keyword>
<keyword evidence="5" id="KW-1185">Reference proteome</keyword>
<evidence type="ECO:0000256" key="2">
    <source>
        <dbReference type="SAM" id="SignalP"/>
    </source>
</evidence>
<sequence>MKQKFLLLMTSFLLLFASLFPTSVQAAEGITLYTPLTGLSLTPGEKATYDVEVINNSSEVKSLDLGVEDLPKEWNYTITADGYAVDHLAVKPNGTKTFQLDVEVPLKIEKGEYDFNVTTTSRTGATTRLPMTINIAEEGVFKTELKSEQTNMEGDSKSTFSYDTELVNRTAKEQHYALTADAPNGWKVKFKADGKDVTSVTVDSNQTKTISVDITPSPQAEKGTYEIPIKAQAGEASADLKLEAVITGTYSMELTTPDGRLSSDIKAGDSKVLTLQVKNTGTSKLTDVKLSSKNTPSEWEVEFEPSSIDGIPAGQSRTVKATVHASDNAIAGDYAVEMSADAPETTSNAQFRMSVKTSMVWGFVGVAIIIAVIVGMFFLVRKYGRR</sequence>
<feature type="domain" description="Alpha-galactosidase NEW3" evidence="3">
    <location>
        <begin position="171"/>
        <end position="232"/>
    </location>
</feature>
<keyword evidence="1" id="KW-1133">Transmembrane helix</keyword>
<protein>
    <recommendedName>
        <fullName evidence="3">Alpha-galactosidase NEW3 domain-containing protein</fullName>
    </recommendedName>
</protein>
<evidence type="ECO:0000313" key="5">
    <source>
        <dbReference type="Proteomes" id="UP000480185"/>
    </source>
</evidence>
<dbReference type="Pfam" id="PF10633">
    <property type="entry name" value="NPCBM_assoc"/>
    <property type="match status" value="2"/>
</dbReference>
<dbReference type="PANTHER" id="PTHR39198">
    <property type="entry name" value="HYPOTHETICAL MEMBRANE PROTEIN, CONSERVED"/>
    <property type="match status" value="1"/>
</dbReference>
<dbReference type="Proteomes" id="UP000480185">
    <property type="component" value="Unassembled WGS sequence"/>
</dbReference>
<dbReference type="OrthoDB" id="8631677at2"/>
<dbReference type="InterPro" id="IPR013783">
    <property type="entry name" value="Ig-like_fold"/>
</dbReference>
<evidence type="ECO:0000256" key="1">
    <source>
        <dbReference type="SAM" id="Phobius"/>
    </source>
</evidence>
<name>A0A6G1X7I1_9BACI</name>
<dbReference type="RefSeq" id="WP_153728826.1">
    <property type="nucleotide sequence ID" value="NZ_WJNH01000007.1"/>
</dbReference>
<keyword evidence="1" id="KW-0472">Membrane</keyword>
<feature type="chain" id="PRO_5026279922" description="Alpha-galactosidase NEW3 domain-containing protein" evidence="2">
    <location>
        <begin position="27"/>
        <end position="386"/>
    </location>
</feature>
<dbReference type="EMBL" id="WJNH01000007">
    <property type="protein sequence ID" value="MRG86924.1"/>
    <property type="molecule type" value="Genomic_DNA"/>
</dbReference>
<comment type="caution">
    <text evidence="4">The sequence shown here is derived from an EMBL/GenBank/DDBJ whole genome shotgun (WGS) entry which is preliminary data.</text>
</comment>
<organism evidence="4 5">
    <name type="scientific">Salinibacillus xinjiangensis</name>
    <dbReference type="NCBI Taxonomy" id="1229268"/>
    <lineage>
        <taxon>Bacteria</taxon>
        <taxon>Bacillati</taxon>
        <taxon>Bacillota</taxon>
        <taxon>Bacilli</taxon>
        <taxon>Bacillales</taxon>
        <taxon>Bacillaceae</taxon>
        <taxon>Salinibacillus</taxon>
    </lineage>
</organism>
<proteinExistence type="predicted"/>
<dbReference type="InterPro" id="IPR018905">
    <property type="entry name" value="A-galactase_NEW3"/>
</dbReference>
<dbReference type="Gene3D" id="2.60.40.10">
    <property type="entry name" value="Immunoglobulins"/>
    <property type="match status" value="3"/>
</dbReference>
<gene>
    <name evidence="4" type="ORF">GH754_11450</name>
</gene>